<dbReference type="CDD" id="cd16040">
    <property type="entry name" value="SPRY_PRY_SNTX"/>
    <property type="match status" value="1"/>
</dbReference>
<keyword evidence="2" id="KW-0479">Metal-binding</keyword>
<evidence type="ECO:0000256" key="6">
    <source>
        <dbReference type="PROSITE-ProRule" id="PRU00024"/>
    </source>
</evidence>
<evidence type="ECO:0000256" key="3">
    <source>
        <dbReference type="ARBA" id="ARBA00022771"/>
    </source>
</evidence>
<dbReference type="InterPro" id="IPR001870">
    <property type="entry name" value="B30.2/SPRY"/>
</dbReference>
<evidence type="ECO:0000313" key="8">
    <source>
        <dbReference type="RefSeq" id="XP_002660930.4"/>
    </source>
</evidence>
<keyword evidence="5" id="KW-0391">Immunity</keyword>
<dbReference type="OrthoDB" id="6270329at2759"/>
<dbReference type="PROSITE" id="PS00518">
    <property type="entry name" value="ZF_RING_1"/>
    <property type="match status" value="1"/>
</dbReference>
<dbReference type="GO" id="GO:0045087">
    <property type="term" value="P:innate immune response"/>
    <property type="evidence" value="ECO:0007669"/>
    <property type="project" value="UniProtKB-KW"/>
</dbReference>
<dbReference type="InterPro" id="IPR043136">
    <property type="entry name" value="B30.2/SPRY_sf"/>
</dbReference>
<dbReference type="InterPro" id="IPR003879">
    <property type="entry name" value="Butyrophylin_SPRY"/>
</dbReference>
<dbReference type="GO" id="GO:0005737">
    <property type="term" value="C:cytoplasm"/>
    <property type="evidence" value="ECO:0007669"/>
    <property type="project" value="UniProtKB-ARBA"/>
</dbReference>
<evidence type="ECO:0000256" key="5">
    <source>
        <dbReference type="ARBA" id="ARBA00022859"/>
    </source>
</evidence>
<sequence>MSDSSKMAAESSVSFAQDQFNCSICLDLLKDPVAIPCGHSYCMSCISDYWDQDEWRGVYSCPQCRQTFTPRPALGKNTMLTEVVENIRKRKLQAGDVECDVCIGKAVKSCLVCLESYCQTHFEQHEEFHSRKRHKVTDANGRLQEMICPQHDRLLEMYCRTDQRCICMLCLMNEHKTHETVLPAEERAEKQKHFNEKLQQRIQEKQKQCEELRAAVESHKRSVQAAVEDTERIFTELIRSIERSRSKVTQLIRDQGKASVSGAEGRLEQLEQEINDLRRRNTELEQLSCTDNDIHFLQSFQSLSVPPASTDSSSISSRLSFNKFKMFVSRVKEELQNSLKDEKENISRIVRNISVLPTPEYERRKKFLQYYQQLTLDSNTAYKSLRLSEGNRVVTRMKKTSNHPDRFDGFAQLLCKESVRGRCYWEVERSGKGMYVSVSYKSIRRKGQGSECKFGCNDQSWSLYCSDTKCSFRHNNEESKLPVVSSSSRIGVYVDHSAGTLSFYSVSDTMSLIHRVHTTFTQPLYPGFGVSNESQVKLCDQA</sequence>
<dbReference type="KEGG" id="dre:100301515"/>
<protein>
    <submittedName>
        <fullName evidence="8">Tripartite motif-containing protein 16</fullName>
    </submittedName>
</protein>
<dbReference type="SMART" id="SM00336">
    <property type="entry name" value="BBOX"/>
    <property type="match status" value="1"/>
</dbReference>
<dbReference type="GO" id="GO:0016874">
    <property type="term" value="F:ligase activity"/>
    <property type="evidence" value="ECO:0007669"/>
    <property type="project" value="UniProtKB-KW"/>
</dbReference>
<dbReference type="PRINTS" id="PR01407">
    <property type="entry name" value="BUTYPHLNCDUF"/>
</dbReference>
<dbReference type="Pfam" id="PF00643">
    <property type="entry name" value="zf-B_box"/>
    <property type="match status" value="1"/>
</dbReference>
<dbReference type="GO" id="GO:0008270">
    <property type="term" value="F:zinc ion binding"/>
    <property type="evidence" value="ECO:0007669"/>
    <property type="project" value="UniProtKB-KW"/>
</dbReference>
<accession>A0A8M1RJY4</accession>
<dbReference type="Gene3D" id="2.60.120.920">
    <property type="match status" value="1"/>
</dbReference>
<evidence type="ECO:0000256" key="4">
    <source>
        <dbReference type="ARBA" id="ARBA00022833"/>
    </source>
</evidence>
<name>A0A8M1RJY4_DANRE</name>
<dbReference type="InterPro" id="IPR003877">
    <property type="entry name" value="SPRY_dom"/>
</dbReference>
<dbReference type="Proteomes" id="UP000000437">
    <property type="component" value="Chromosome 2"/>
</dbReference>
<dbReference type="InterPro" id="IPR013320">
    <property type="entry name" value="ConA-like_dom_sf"/>
</dbReference>
<dbReference type="PANTHER" id="PTHR25465:SF5">
    <property type="entry name" value="E3 UBIQUITIN_ISG15 LIGASE TRIM25-RELATED"/>
    <property type="match status" value="1"/>
</dbReference>
<dbReference type="Gene3D" id="3.30.40.10">
    <property type="entry name" value="Zinc/RING finger domain, C3HC4 (zinc finger)"/>
    <property type="match status" value="1"/>
</dbReference>
<keyword evidence="1" id="KW-0399">Innate immunity</keyword>
<dbReference type="CDD" id="cd19769">
    <property type="entry name" value="Bbox2_TRIM16-like"/>
    <property type="match status" value="1"/>
</dbReference>
<evidence type="ECO:0000313" key="7">
    <source>
        <dbReference type="Proteomes" id="UP000000437"/>
    </source>
</evidence>
<evidence type="ECO:0000256" key="1">
    <source>
        <dbReference type="ARBA" id="ARBA00022588"/>
    </source>
</evidence>
<keyword evidence="4" id="KW-0862">Zinc</keyword>
<dbReference type="InterPro" id="IPR001841">
    <property type="entry name" value="Znf_RING"/>
</dbReference>
<dbReference type="InterPro" id="IPR000315">
    <property type="entry name" value="Znf_B-box"/>
</dbReference>
<dbReference type="Pfam" id="PF25600">
    <property type="entry name" value="TRIM_CC"/>
    <property type="match status" value="1"/>
</dbReference>
<dbReference type="InterPro" id="IPR058030">
    <property type="entry name" value="TRIM8/14/16/25/29/45/65_CC"/>
</dbReference>
<dbReference type="InterPro" id="IPR017907">
    <property type="entry name" value="Znf_RING_CS"/>
</dbReference>
<evidence type="ECO:0000313" key="9">
    <source>
        <dbReference type="ZFIN" id="ZDB-GENE-070912-225"/>
    </source>
</evidence>
<dbReference type="Pfam" id="PF00622">
    <property type="entry name" value="SPRY"/>
    <property type="match status" value="1"/>
</dbReference>
<dbReference type="SUPFAM" id="SSF49899">
    <property type="entry name" value="Concanavalin A-like lectins/glucanases"/>
    <property type="match status" value="1"/>
</dbReference>
<evidence type="ECO:0000256" key="2">
    <source>
        <dbReference type="ARBA" id="ARBA00022723"/>
    </source>
</evidence>
<dbReference type="RefSeq" id="XP_002660930.4">
    <property type="nucleotide sequence ID" value="XM_002660884.7"/>
</dbReference>
<dbReference type="InterPro" id="IPR013083">
    <property type="entry name" value="Znf_RING/FYVE/PHD"/>
</dbReference>
<dbReference type="CTD" id="100301515"/>
<dbReference type="PANTHER" id="PTHR25465">
    <property type="entry name" value="B-BOX DOMAIN CONTAINING"/>
    <property type="match status" value="1"/>
</dbReference>
<dbReference type="PROSITE" id="PS50188">
    <property type="entry name" value="B302_SPRY"/>
    <property type="match status" value="1"/>
</dbReference>
<dbReference type="InterPro" id="IPR006574">
    <property type="entry name" value="PRY"/>
</dbReference>
<dbReference type="Gene3D" id="4.10.830.40">
    <property type="match status" value="1"/>
</dbReference>
<dbReference type="Gene3D" id="3.30.160.60">
    <property type="entry name" value="Classic Zinc Finger"/>
    <property type="match status" value="1"/>
</dbReference>
<proteinExistence type="predicted"/>
<dbReference type="SMART" id="SM00589">
    <property type="entry name" value="PRY"/>
    <property type="match status" value="1"/>
</dbReference>
<keyword evidence="7" id="KW-1185">Reference proteome</keyword>
<dbReference type="Pfam" id="PF13765">
    <property type="entry name" value="PRY"/>
    <property type="match status" value="1"/>
</dbReference>
<dbReference type="AlphaFoldDB" id="A0A8M1RJY4"/>
<reference evidence="8" key="1">
    <citation type="submission" date="2025-08" db="UniProtKB">
        <authorList>
            <consortium name="RefSeq"/>
        </authorList>
    </citation>
    <scope>IDENTIFICATION</scope>
    <source>
        <strain evidence="8">Tuebingen</strain>
        <tissue evidence="8">Fibroblasts and whole tissue</tissue>
    </source>
</reference>
<dbReference type="InterPro" id="IPR051051">
    <property type="entry name" value="E3_ubiq-ligase_TRIM/RNF"/>
</dbReference>
<dbReference type="ZFIN" id="ZDB-GENE-070912-225">
    <property type="gene designation" value="ftr03"/>
</dbReference>
<organism evidence="7 8">
    <name type="scientific">Danio rerio</name>
    <name type="common">Zebrafish</name>
    <name type="synonym">Brachydanio rerio</name>
    <dbReference type="NCBI Taxonomy" id="7955"/>
    <lineage>
        <taxon>Eukaryota</taxon>
        <taxon>Metazoa</taxon>
        <taxon>Chordata</taxon>
        <taxon>Craniata</taxon>
        <taxon>Vertebrata</taxon>
        <taxon>Euteleostomi</taxon>
        <taxon>Actinopterygii</taxon>
        <taxon>Neopterygii</taxon>
        <taxon>Teleostei</taxon>
        <taxon>Ostariophysi</taxon>
        <taxon>Cypriniformes</taxon>
        <taxon>Danionidae</taxon>
        <taxon>Danioninae</taxon>
        <taxon>Danio</taxon>
    </lineage>
</organism>
<keyword evidence="3 6" id="KW-0863">Zinc-finger</keyword>
<dbReference type="PROSITE" id="PS50089">
    <property type="entry name" value="ZF_RING_2"/>
    <property type="match status" value="1"/>
</dbReference>
<gene>
    <name evidence="8 9" type="primary">ftr03</name>
</gene>
<dbReference type="SUPFAM" id="SSF57850">
    <property type="entry name" value="RING/U-box"/>
    <property type="match status" value="1"/>
</dbReference>
<dbReference type="SMART" id="SM00184">
    <property type="entry name" value="RING"/>
    <property type="match status" value="1"/>
</dbReference>
<dbReference type="AGR" id="ZFIN:ZDB-GENE-070912-225"/>
<dbReference type="Pfam" id="PF15227">
    <property type="entry name" value="zf-C3HC4_4"/>
    <property type="match status" value="1"/>
</dbReference>
<dbReference type="PROSITE" id="PS50119">
    <property type="entry name" value="ZF_BBOX"/>
    <property type="match status" value="1"/>
</dbReference>
<dbReference type="SUPFAM" id="SSF57845">
    <property type="entry name" value="B-box zinc-binding domain"/>
    <property type="match status" value="1"/>
</dbReference>
<dbReference type="SMART" id="SM00449">
    <property type="entry name" value="SPRY"/>
    <property type="match status" value="1"/>
</dbReference>